<gene>
    <name evidence="5" type="ORF">FYC62_03995</name>
</gene>
<dbReference type="AlphaFoldDB" id="A0A5C0VE17"/>
<evidence type="ECO:0000313" key="6">
    <source>
        <dbReference type="Proteomes" id="UP000323653"/>
    </source>
</evidence>
<keyword evidence="5" id="KW-0255">Endonuclease</keyword>
<accession>A0A5C0VE17</accession>
<organism evidence="5 6">
    <name type="scientific">Pedobacter aquae</name>
    <dbReference type="NCBI Taxonomy" id="2605747"/>
    <lineage>
        <taxon>Bacteria</taxon>
        <taxon>Pseudomonadati</taxon>
        <taxon>Bacteroidota</taxon>
        <taxon>Sphingobacteriia</taxon>
        <taxon>Sphingobacteriales</taxon>
        <taxon>Sphingobacteriaceae</taxon>
        <taxon>Pedobacter</taxon>
    </lineage>
</organism>
<evidence type="ECO:0000256" key="3">
    <source>
        <dbReference type="ARBA" id="ARBA00023125"/>
    </source>
</evidence>
<dbReference type="PANTHER" id="PTHR30408">
    <property type="entry name" value="TYPE-1 RESTRICTION ENZYME ECOKI SPECIFICITY PROTEIN"/>
    <property type="match status" value="1"/>
</dbReference>
<reference evidence="5 6" key="1">
    <citation type="submission" date="2019-08" db="EMBL/GenBank/DDBJ databases">
        <title>Pedobacter sp. nov., isolated from Han river, South Korea.</title>
        <authorList>
            <person name="Lee D.-H."/>
            <person name="Kim Y.-S."/>
            <person name="Hwang E.-M."/>
            <person name="Le Tran T.C."/>
            <person name="Cha C.-J."/>
        </authorList>
    </citation>
    <scope>NUCLEOTIDE SEQUENCE [LARGE SCALE GENOMIC DNA]</scope>
    <source>
        <strain evidence="5 6">CJ43</strain>
    </source>
</reference>
<dbReference type="KEGG" id="pej:FYC62_03995"/>
<dbReference type="Gene3D" id="3.90.220.20">
    <property type="entry name" value="DNA methylase specificity domains"/>
    <property type="match status" value="2"/>
</dbReference>
<dbReference type="InterPro" id="IPR052021">
    <property type="entry name" value="Type-I_RS_S_subunit"/>
</dbReference>
<dbReference type="InterPro" id="IPR000055">
    <property type="entry name" value="Restrct_endonuc_typeI_TRD"/>
</dbReference>
<keyword evidence="5" id="KW-0378">Hydrolase</keyword>
<dbReference type="GO" id="GO:0003677">
    <property type="term" value="F:DNA binding"/>
    <property type="evidence" value="ECO:0007669"/>
    <property type="project" value="UniProtKB-KW"/>
</dbReference>
<name>A0A5C0VE17_9SPHI</name>
<dbReference type="RefSeq" id="WP_149074009.1">
    <property type="nucleotide sequence ID" value="NZ_CP043329.1"/>
</dbReference>
<sequence>MAKTNTNPEVRFAGFTEAWEERELGDVAKFNPKHEIPDVFNYVDLESVVGTEMISYRKEYKITAPSRAQRLAEKGDVFYQTVRPYQKNNLLFDREDKDFVFSTGYAQMRPVIESSFLFTLIQKDEFVRVVLNNCTGTSYPAINSTVLASIKLYFPKSKDEQTQIGNFFENLDNLITENQQKHTKLQSLKQAMLDKMFPKQGQLIPEIRFKGFEGNWEEINVGSICKTTIGVFVIKTRQNDLSPYPVYNGGVSYTGFYDEYNNEANKIVISARGANAGFVNIVRTKYWAGNSCYSVDVLDKGLFDIDFLFYYIKKYQRRFLENQQSANIPSVSKSDVERFKVFYPSKTEQSAIAKYLLSLDNQISNHDLQIIKLQNIKKAFLAKMFI</sequence>
<keyword evidence="6" id="KW-1185">Reference proteome</keyword>
<evidence type="ECO:0000256" key="2">
    <source>
        <dbReference type="ARBA" id="ARBA00022747"/>
    </source>
</evidence>
<dbReference type="EMBL" id="CP043329">
    <property type="protein sequence ID" value="QEK50925.1"/>
    <property type="molecule type" value="Genomic_DNA"/>
</dbReference>
<dbReference type="Gene3D" id="1.10.287.1120">
    <property type="entry name" value="Bipartite methylase S protein"/>
    <property type="match status" value="1"/>
</dbReference>
<keyword evidence="3" id="KW-0238">DNA-binding</keyword>
<dbReference type="REBASE" id="369550">
    <property type="entry name" value="S.PspCJ43ORF3990P"/>
</dbReference>
<dbReference type="Proteomes" id="UP000323653">
    <property type="component" value="Chromosome"/>
</dbReference>
<dbReference type="PANTHER" id="PTHR30408:SF13">
    <property type="entry name" value="TYPE I RESTRICTION ENZYME HINDI SPECIFICITY SUBUNIT"/>
    <property type="match status" value="1"/>
</dbReference>
<feature type="domain" description="Type I restriction modification DNA specificity" evidence="4">
    <location>
        <begin position="215"/>
        <end position="369"/>
    </location>
</feature>
<dbReference type="SUPFAM" id="SSF116734">
    <property type="entry name" value="DNA methylase specificity domain"/>
    <property type="match status" value="2"/>
</dbReference>
<dbReference type="Pfam" id="PF01420">
    <property type="entry name" value="Methylase_S"/>
    <property type="match status" value="2"/>
</dbReference>
<protein>
    <submittedName>
        <fullName evidence="5">Restriction endonuclease subunit S</fullName>
    </submittedName>
</protein>
<dbReference type="GO" id="GO:0004519">
    <property type="term" value="F:endonuclease activity"/>
    <property type="evidence" value="ECO:0007669"/>
    <property type="project" value="UniProtKB-KW"/>
</dbReference>
<feature type="domain" description="Type I restriction modification DNA specificity" evidence="4">
    <location>
        <begin position="17"/>
        <end position="184"/>
    </location>
</feature>
<dbReference type="GO" id="GO:0009307">
    <property type="term" value="P:DNA restriction-modification system"/>
    <property type="evidence" value="ECO:0007669"/>
    <property type="project" value="UniProtKB-KW"/>
</dbReference>
<evidence type="ECO:0000259" key="4">
    <source>
        <dbReference type="Pfam" id="PF01420"/>
    </source>
</evidence>
<dbReference type="InterPro" id="IPR044946">
    <property type="entry name" value="Restrct_endonuc_typeI_TRD_sf"/>
</dbReference>
<proteinExistence type="inferred from homology"/>
<comment type="similarity">
    <text evidence="1">Belongs to the type-I restriction system S methylase family.</text>
</comment>
<dbReference type="CDD" id="cd17291">
    <property type="entry name" value="RMtype1_S_MgeORF438P-TRD-CR_like"/>
    <property type="match status" value="1"/>
</dbReference>
<evidence type="ECO:0000256" key="1">
    <source>
        <dbReference type="ARBA" id="ARBA00010923"/>
    </source>
</evidence>
<keyword evidence="5" id="KW-0540">Nuclease</keyword>
<keyword evidence="2" id="KW-0680">Restriction system</keyword>
<evidence type="ECO:0000313" key="5">
    <source>
        <dbReference type="EMBL" id="QEK50925.1"/>
    </source>
</evidence>